<dbReference type="InterPro" id="IPR009057">
    <property type="entry name" value="Homeodomain-like_sf"/>
</dbReference>
<keyword evidence="2" id="KW-0238">DNA-binding</keyword>
<dbReference type="InterPro" id="IPR018060">
    <property type="entry name" value="HTH_AraC"/>
</dbReference>
<dbReference type="Gene3D" id="3.40.50.880">
    <property type="match status" value="1"/>
</dbReference>
<dbReference type="Proteomes" id="UP001056455">
    <property type="component" value="Chromosome"/>
</dbReference>
<reference evidence="5" key="1">
    <citation type="submission" date="2022-06" db="EMBL/GenBank/DDBJ databases">
        <title>Ornithinimicrobium HY1793.</title>
        <authorList>
            <person name="Huang Y."/>
        </authorList>
    </citation>
    <scope>NUCLEOTIDE SEQUENCE</scope>
    <source>
        <strain evidence="5">HY1793</strain>
    </source>
</reference>
<dbReference type="SUPFAM" id="SSF46689">
    <property type="entry name" value="Homeodomain-like"/>
    <property type="match status" value="2"/>
</dbReference>
<accession>A0ABY4YWW5</accession>
<evidence type="ECO:0000313" key="5">
    <source>
        <dbReference type="EMBL" id="USQ80940.1"/>
    </source>
</evidence>
<evidence type="ECO:0000313" key="6">
    <source>
        <dbReference type="Proteomes" id="UP001056455"/>
    </source>
</evidence>
<protein>
    <submittedName>
        <fullName evidence="5">Helix-turn-helix domain-containing protein</fullName>
    </submittedName>
</protein>
<dbReference type="PROSITE" id="PS00041">
    <property type="entry name" value="HTH_ARAC_FAMILY_1"/>
    <property type="match status" value="1"/>
</dbReference>
<dbReference type="InterPro" id="IPR029062">
    <property type="entry name" value="Class_I_gatase-like"/>
</dbReference>
<dbReference type="PANTHER" id="PTHR43130:SF11">
    <property type="entry name" value="TRANSCRIPTIONAL REGULATORY PROTEIN"/>
    <property type="match status" value="1"/>
</dbReference>
<dbReference type="Gene3D" id="1.10.10.60">
    <property type="entry name" value="Homeodomain-like"/>
    <property type="match status" value="2"/>
</dbReference>
<dbReference type="Pfam" id="PF01965">
    <property type="entry name" value="DJ-1_PfpI"/>
    <property type="match status" value="1"/>
</dbReference>
<feature type="domain" description="HTH araC/xylS-type" evidence="4">
    <location>
        <begin position="230"/>
        <end position="328"/>
    </location>
</feature>
<keyword evidence="6" id="KW-1185">Reference proteome</keyword>
<dbReference type="RefSeq" id="WP_252594324.1">
    <property type="nucleotide sequence ID" value="NZ_CP099489.1"/>
</dbReference>
<evidence type="ECO:0000256" key="2">
    <source>
        <dbReference type="ARBA" id="ARBA00023125"/>
    </source>
</evidence>
<evidence type="ECO:0000256" key="1">
    <source>
        <dbReference type="ARBA" id="ARBA00023015"/>
    </source>
</evidence>
<name>A0ABY4YWW5_9MICO</name>
<evidence type="ECO:0000256" key="3">
    <source>
        <dbReference type="ARBA" id="ARBA00023163"/>
    </source>
</evidence>
<evidence type="ECO:0000259" key="4">
    <source>
        <dbReference type="PROSITE" id="PS01124"/>
    </source>
</evidence>
<dbReference type="PROSITE" id="PS01124">
    <property type="entry name" value="HTH_ARAC_FAMILY_2"/>
    <property type="match status" value="1"/>
</dbReference>
<dbReference type="EMBL" id="CP099489">
    <property type="protein sequence ID" value="USQ80940.1"/>
    <property type="molecule type" value="Genomic_DNA"/>
</dbReference>
<dbReference type="Pfam" id="PF12833">
    <property type="entry name" value="HTH_18"/>
    <property type="match status" value="1"/>
</dbReference>
<sequence>MSPPRTLRVSIVALPESGVATMFGVYDVLNSMGILGLIDEAEAPPFRAEIVGLSEGALAGVSGVPVPVARAVADIAETDIIIVPSVVLGRDGWRTGRHPELVEWTARMHERGVLLCSACSGIFLLAETGAFDGHDVTVHYDYARHLRDAYPSIRVHPDRALLVAGAHDQLITSGASTSWHDLVLYLIGRFAGAAVAQEVARTFALQWHQDGLAPYMVFDGRSDHHDAVVSDAQAWLRTHSSAAAPVELMVARSGLAERTFKRRFTTATQMSPLAYVQRLRIEEAKRRLEGTEQSVEAISRHVGYEDAAFFRRLFKRTTGVPPGAYRRRYRVPTIER</sequence>
<keyword evidence="1" id="KW-0805">Transcription regulation</keyword>
<dbReference type="InterPro" id="IPR018062">
    <property type="entry name" value="HTH_AraC-typ_CS"/>
</dbReference>
<dbReference type="SMART" id="SM00342">
    <property type="entry name" value="HTH_ARAC"/>
    <property type="match status" value="1"/>
</dbReference>
<dbReference type="PANTHER" id="PTHR43130">
    <property type="entry name" value="ARAC-FAMILY TRANSCRIPTIONAL REGULATOR"/>
    <property type="match status" value="1"/>
</dbReference>
<dbReference type="SUPFAM" id="SSF52317">
    <property type="entry name" value="Class I glutamine amidotransferase-like"/>
    <property type="match status" value="1"/>
</dbReference>
<organism evidence="5 6">
    <name type="scientific">Ornithinimicrobium faecis</name>
    <dbReference type="NCBI Taxonomy" id="2934158"/>
    <lineage>
        <taxon>Bacteria</taxon>
        <taxon>Bacillati</taxon>
        <taxon>Actinomycetota</taxon>
        <taxon>Actinomycetes</taxon>
        <taxon>Micrococcales</taxon>
        <taxon>Ornithinimicrobiaceae</taxon>
        <taxon>Ornithinimicrobium</taxon>
    </lineage>
</organism>
<dbReference type="InterPro" id="IPR052158">
    <property type="entry name" value="INH-QAR"/>
</dbReference>
<gene>
    <name evidence="5" type="ORF">NF556_04630</name>
</gene>
<keyword evidence="3" id="KW-0804">Transcription</keyword>
<dbReference type="InterPro" id="IPR002818">
    <property type="entry name" value="DJ-1/PfpI"/>
</dbReference>
<proteinExistence type="predicted"/>